<evidence type="ECO:0000313" key="7">
    <source>
        <dbReference type="EMBL" id="MBA8926371.1"/>
    </source>
</evidence>
<protein>
    <submittedName>
        <fullName evidence="7">Acyl-CoA synthetase (AMP-forming)/AMP-acid ligase II</fullName>
    </submittedName>
</protein>
<dbReference type="InterPro" id="IPR045851">
    <property type="entry name" value="AMP-bd_C_sf"/>
</dbReference>
<keyword evidence="3" id="KW-0276">Fatty acid metabolism</keyword>
<dbReference type="PANTHER" id="PTHR22754">
    <property type="entry name" value="DISCO-INTERACTING PROTEIN 2 DIP2 -RELATED"/>
    <property type="match status" value="1"/>
</dbReference>
<sequence length="587" mass="64125">MTMDVQSPCSVSAAFRRLRAEHPDLPVFTFLDHEGRDQSTLTFAQLGDEAERVAAELHARGLGPGDRALLVYLETADFVVALLGCLVLGVIPVPVCPPNPFTLHHDLDAFTLLAESTGARVALTNATFDRARASMQDGHPWPLVHWLRTDRPTRPRRTTWYEPADLDEPALLHYTSGSTGSPRGVVLSHRNLHHELAHNAVDLGLGLDTRAVSWLPHFHDLGLICFLLSAMSGNGRVYQLSPLTFLHRPTTWFDVLARVRATHTAAPNFAYDLAVRKTTEQMRANWDLSALRVVMTAAEQVRPATVDAFLAAFAVSGLDSNAFYPAYGLAEHTVSVTMGGRGRLRVEKAALDEGKVVQLEDDSDVRAVTYVACGRVTKQGADVRIVDPRTRQPCGTGQVGEIWVDSPSKALGYFGLPEETAECFEAVVAGEFGGRRYLRTGDLGFLHEEELYLTGRYKDLIIVHGQNHYPQDIEDSVRGCHAAVRAGGVAAFAVTTGDNEPAAERLVLYVELKGRRPGEALVDEVVRAVRHAVYTDHRLASHTVVVGLSGLVSKTTSGKIRRQACKEAFLSGSVHEAPYTVSVSALH</sequence>
<dbReference type="GO" id="GO:0016874">
    <property type="term" value="F:ligase activity"/>
    <property type="evidence" value="ECO:0007669"/>
    <property type="project" value="UniProtKB-KW"/>
</dbReference>
<dbReference type="RefSeq" id="WP_182837741.1">
    <property type="nucleotide sequence ID" value="NZ_BAAABQ010000009.1"/>
</dbReference>
<dbReference type="InterPro" id="IPR040097">
    <property type="entry name" value="FAAL/FAAC"/>
</dbReference>
<dbReference type="InterPro" id="IPR020845">
    <property type="entry name" value="AMP-binding_CS"/>
</dbReference>
<keyword evidence="4" id="KW-0443">Lipid metabolism</keyword>
<keyword evidence="2 7" id="KW-0436">Ligase</keyword>
<evidence type="ECO:0000256" key="4">
    <source>
        <dbReference type="ARBA" id="ARBA00023098"/>
    </source>
</evidence>
<accession>A0ABR6BHL5</accession>
<comment type="caution">
    <text evidence="7">The sequence shown here is derived from an EMBL/GenBank/DDBJ whole genome shotgun (WGS) entry which is preliminary data.</text>
</comment>
<keyword evidence="8" id="KW-1185">Reference proteome</keyword>
<name>A0ABR6BHL5_9PSEU</name>
<dbReference type="Gene3D" id="3.40.50.12780">
    <property type="entry name" value="N-terminal domain of ligase-like"/>
    <property type="match status" value="1"/>
</dbReference>
<dbReference type="Pfam" id="PF00501">
    <property type="entry name" value="AMP-binding"/>
    <property type="match status" value="1"/>
</dbReference>
<organism evidence="7 8">
    <name type="scientific">Kutzneria viridogrisea</name>
    <dbReference type="NCBI Taxonomy" id="47990"/>
    <lineage>
        <taxon>Bacteria</taxon>
        <taxon>Bacillati</taxon>
        <taxon>Actinomycetota</taxon>
        <taxon>Actinomycetes</taxon>
        <taxon>Pseudonocardiales</taxon>
        <taxon>Pseudonocardiaceae</taxon>
        <taxon>Kutzneria</taxon>
    </lineage>
</organism>
<dbReference type="Proteomes" id="UP000517916">
    <property type="component" value="Unassembled WGS sequence"/>
</dbReference>
<dbReference type="SUPFAM" id="SSF56801">
    <property type="entry name" value="Acetyl-CoA synthetase-like"/>
    <property type="match status" value="1"/>
</dbReference>
<evidence type="ECO:0000256" key="2">
    <source>
        <dbReference type="ARBA" id="ARBA00022598"/>
    </source>
</evidence>
<proteinExistence type="inferred from homology"/>
<dbReference type="Gene3D" id="3.30.300.30">
    <property type="match status" value="1"/>
</dbReference>
<reference evidence="7 8" key="1">
    <citation type="submission" date="2020-08" db="EMBL/GenBank/DDBJ databases">
        <title>Genomic Encyclopedia of Archaeal and Bacterial Type Strains, Phase II (KMG-II): from individual species to whole genera.</title>
        <authorList>
            <person name="Goeker M."/>
        </authorList>
    </citation>
    <scope>NUCLEOTIDE SEQUENCE [LARGE SCALE GENOMIC DNA]</scope>
    <source>
        <strain evidence="7 8">DSM 43850</strain>
    </source>
</reference>
<evidence type="ECO:0000259" key="5">
    <source>
        <dbReference type="Pfam" id="PF00501"/>
    </source>
</evidence>
<dbReference type="CDD" id="cd05931">
    <property type="entry name" value="FAAL"/>
    <property type="match status" value="1"/>
</dbReference>
<dbReference type="InterPro" id="IPR000873">
    <property type="entry name" value="AMP-dep_synth/lig_dom"/>
</dbReference>
<dbReference type="Pfam" id="PF23024">
    <property type="entry name" value="AMP-dom_DIP2-like"/>
    <property type="match status" value="1"/>
</dbReference>
<feature type="domain" description="AMP-binding enzyme C-terminal" evidence="6">
    <location>
        <begin position="459"/>
        <end position="574"/>
    </location>
</feature>
<dbReference type="InterPro" id="IPR025110">
    <property type="entry name" value="AMP-bd_C"/>
</dbReference>
<comment type="similarity">
    <text evidence="1">Belongs to the ATP-dependent AMP-binding enzyme family.</text>
</comment>
<feature type="domain" description="AMP-dependent synthetase/ligase" evidence="5">
    <location>
        <begin position="19"/>
        <end position="414"/>
    </location>
</feature>
<dbReference type="PANTHER" id="PTHR22754:SF32">
    <property type="entry name" value="DISCO-INTERACTING PROTEIN 2"/>
    <property type="match status" value="1"/>
</dbReference>
<evidence type="ECO:0000259" key="6">
    <source>
        <dbReference type="Pfam" id="PF23024"/>
    </source>
</evidence>
<dbReference type="EMBL" id="JACJID010000002">
    <property type="protein sequence ID" value="MBA8926371.1"/>
    <property type="molecule type" value="Genomic_DNA"/>
</dbReference>
<evidence type="ECO:0000256" key="1">
    <source>
        <dbReference type="ARBA" id="ARBA00006432"/>
    </source>
</evidence>
<dbReference type="PROSITE" id="PS00455">
    <property type="entry name" value="AMP_BINDING"/>
    <property type="match status" value="1"/>
</dbReference>
<dbReference type="InterPro" id="IPR042099">
    <property type="entry name" value="ANL_N_sf"/>
</dbReference>
<evidence type="ECO:0000313" key="8">
    <source>
        <dbReference type="Proteomes" id="UP000517916"/>
    </source>
</evidence>
<gene>
    <name evidence="7" type="ORF">BC739_003570</name>
</gene>
<evidence type="ECO:0000256" key="3">
    <source>
        <dbReference type="ARBA" id="ARBA00022832"/>
    </source>
</evidence>